<dbReference type="Gene3D" id="2.60.40.10">
    <property type="entry name" value="Immunoglobulins"/>
    <property type="match status" value="1"/>
</dbReference>
<dbReference type="InterPro" id="IPR013783">
    <property type="entry name" value="Ig-like_fold"/>
</dbReference>
<keyword evidence="5" id="KW-0472">Membrane</keyword>
<keyword evidence="3" id="KW-0393">Immunoglobulin domain</keyword>
<accession>A0A444TVZ7</accession>
<name>A0A444TVZ7_ACIRT</name>
<keyword evidence="2" id="KW-1015">Disulfide bond</keyword>
<evidence type="ECO:0000256" key="4">
    <source>
        <dbReference type="SAM" id="MobiDB-lite"/>
    </source>
</evidence>
<keyword evidence="1" id="KW-0732">Signal</keyword>
<feature type="region of interest" description="Disordered" evidence="4">
    <location>
        <begin position="152"/>
        <end position="176"/>
    </location>
</feature>
<proteinExistence type="predicted"/>
<keyword evidence="6" id="KW-1185">Reference proteome</keyword>
<gene>
    <name evidence="5" type="ORF">EOD39_16907</name>
</gene>
<evidence type="ECO:0000256" key="2">
    <source>
        <dbReference type="ARBA" id="ARBA00023157"/>
    </source>
</evidence>
<dbReference type="PANTHER" id="PTHR12207:SF27">
    <property type="entry name" value="V-SET AND TRANSMEMBRANE DOMAIN-CONTAINING PROTEIN 2B"/>
    <property type="match status" value="1"/>
</dbReference>
<protein>
    <submittedName>
        <fullName evidence="5">V-set and transmembrane domain-containing protein 2B</fullName>
    </submittedName>
</protein>
<dbReference type="InterPro" id="IPR036179">
    <property type="entry name" value="Ig-like_dom_sf"/>
</dbReference>
<dbReference type="CDD" id="cd00096">
    <property type="entry name" value="Ig"/>
    <property type="match status" value="1"/>
</dbReference>
<dbReference type="Proteomes" id="UP000289886">
    <property type="component" value="Unassembled WGS sequence"/>
</dbReference>
<dbReference type="PANTHER" id="PTHR12207">
    <property type="entry name" value="V-SET AND TRANSMEMBRANE DOMAIN-CONTAINING PROTEIN"/>
    <property type="match status" value="1"/>
</dbReference>
<feature type="region of interest" description="Disordered" evidence="4">
    <location>
        <begin position="106"/>
        <end position="133"/>
    </location>
</feature>
<dbReference type="SUPFAM" id="SSF48726">
    <property type="entry name" value="Immunoglobulin"/>
    <property type="match status" value="1"/>
</dbReference>
<dbReference type="InterPro" id="IPR051102">
    <property type="entry name" value="IgSF_V-set/TM_domain"/>
</dbReference>
<reference evidence="5 6" key="1">
    <citation type="submission" date="2019-01" db="EMBL/GenBank/DDBJ databases">
        <title>Draft Genome and Complete Hox-Cluster Characterization of the Sterlet Sturgeon (Acipenser ruthenus).</title>
        <authorList>
            <person name="Wei Q."/>
        </authorList>
    </citation>
    <scope>NUCLEOTIDE SEQUENCE [LARGE SCALE GENOMIC DNA]</scope>
    <source>
        <strain evidence="5">WHYD16114868_AA</strain>
        <tissue evidence="5">Blood</tissue>
    </source>
</reference>
<feature type="compositionally biased region" description="Polar residues" evidence="4">
    <location>
        <begin position="153"/>
        <end position="163"/>
    </location>
</feature>
<organism evidence="5 6">
    <name type="scientific">Acipenser ruthenus</name>
    <name type="common">Sterlet sturgeon</name>
    <dbReference type="NCBI Taxonomy" id="7906"/>
    <lineage>
        <taxon>Eukaryota</taxon>
        <taxon>Metazoa</taxon>
        <taxon>Chordata</taxon>
        <taxon>Craniata</taxon>
        <taxon>Vertebrata</taxon>
        <taxon>Euteleostomi</taxon>
        <taxon>Actinopterygii</taxon>
        <taxon>Chondrostei</taxon>
        <taxon>Acipenseriformes</taxon>
        <taxon>Acipenseridae</taxon>
        <taxon>Acipenser</taxon>
    </lineage>
</organism>
<dbReference type="EMBL" id="SCEB01215901">
    <property type="protein sequence ID" value="RXM27070.1"/>
    <property type="molecule type" value="Genomic_DNA"/>
</dbReference>
<sequence length="176" mass="18961">MDRFRPFTFNRTTIGGLTEAFKTLPDNSQNETVTQEIPKEEAPTVRVQGNDISHRLRLSNVRKLDEGVYECRVSDYNGDETREHKAQAALRVTSRVSPDMQAAEAVSHIQSSGPLRNNPAGRATSEPGLDKRRVPLAAGVVPVSVCTTAVADTASSPASSQPGNAAILRQQHGAGK</sequence>
<keyword evidence="5" id="KW-0812">Transmembrane</keyword>
<evidence type="ECO:0000256" key="1">
    <source>
        <dbReference type="ARBA" id="ARBA00022729"/>
    </source>
</evidence>
<dbReference type="AlphaFoldDB" id="A0A444TVZ7"/>
<evidence type="ECO:0000256" key="3">
    <source>
        <dbReference type="ARBA" id="ARBA00023319"/>
    </source>
</evidence>
<dbReference type="GO" id="GO:0016020">
    <property type="term" value="C:membrane"/>
    <property type="evidence" value="ECO:0007669"/>
    <property type="project" value="TreeGrafter"/>
</dbReference>
<evidence type="ECO:0000313" key="6">
    <source>
        <dbReference type="Proteomes" id="UP000289886"/>
    </source>
</evidence>
<comment type="caution">
    <text evidence="5">The sequence shown here is derived from an EMBL/GenBank/DDBJ whole genome shotgun (WGS) entry which is preliminary data.</text>
</comment>
<evidence type="ECO:0000313" key="5">
    <source>
        <dbReference type="EMBL" id="RXM27070.1"/>
    </source>
</evidence>